<gene>
    <name evidence="5" type="primary">ureE</name>
    <name evidence="7" type="ORF">HNR00_001019</name>
</gene>
<dbReference type="GO" id="GO:0051082">
    <property type="term" value="F:unfolded protein binding"/>
    <property type="evidence" value="ECO:0007669"/>
    <property type="project" value="UniProtKB-UniRule"/>
</dbReference>
<dbReference type="RefSeq" id="WP_183565869.1">
    <property type="nucleotide sequence ID" value="NZ_JACHOP010000003.1"/>
</dbReference>
<dbReference type="HAMAP" id="MF_00822">
    <property type="entry name" value="UreE"/>
    <property type="match status" value="1"/>
</dbReference>
<dbReference type="InterPro" id="IPR004029">
    <property type="entry name" value="UreE_N"/>
</dbReference>
<protein>
    <recommendedName>
        <fullName evidence="5">Urease accessory protein UreE</fullName>
    </recommendedName>
</protein>
<dbReference type="Gene3D" id="3.30.70.790">
    <property type="entry name" value="UreE, C-terminal domain"/>
    <property type="match status" value="1"/>
</dbReference>
<dbReference type="InterPro" id="IPR036118">
    <property type="entry name" value="UreE_N_sf"/>
</dbReference>
<dbReference type="Gene3D" id="2.60.260.20">
    <property type="entry name" value="Urease metallochaperone UreE, N-terminal domain"/>
    <property type="match status" value="1"/>
</dbReference>
<dbReference type="GO" id="GO:0005737">
    <property type="term" value="C:cytoplasm"/>
    <property type="evidence" value="ECO:0007669"/>
    <property type="project" value="UniProtKB-SubCell"/>
</dbReference>
<evidence type="ECO:0000313" key="7">
    <source>
        <dbReference type="EMBL" id="MBB5756321.1"/>
    </source>
</evidence>
<dbReference type="InterPro" id="IPR012406">
    <property type="entry name" value="UreE"/>
</dbReference>
<evidence type="ECO:0000256" key="2">
    <source>
        <dbReference type="ARBA" id="ARBA00022490"/>
    </source>
</evidence>
<reference evidence="7 8" key="1">
    <citation type="submission" date="2020-08" db="EMBL/GenBank/DDBJ databases">
        <title>Genomic Encyclopedia of Type Strains, Phase IV (KMG-IV): sequencing the most valuable type-strain genomes for metagenomic binning, comparative biology and taxonomic classification.</title>
        <authorList>
            <person name="Goeker M."/>
        </authorList>
    </citation>
    <scope>NUCLEOTIDE SEQUENCE [LARGE SCALE GENOMIC DNA]</scope>
    <source>
        <strain evidence="7 8">DSM 2163</strain>
    </source>
</reference>
<dbReference type="SMART" id="SM00988">
    <property type="entry name" value="UreE_N"/>
    <property type="match status" value="1"/>
</dbReference>
<name>A0A840ZH37_9HYPH</name>
<evidence type="ECO:0000256" key="1">
    <source>
        <dbReference type="ARBA" id="ARBA00004496"/>
    </source>
</evidence>
<comment type="similarity">
    <text evidence="5">Belongs to the UreE family.</text>
</comment>
<proteinExistence type="inferred from homology"/>
<keyword evidence="2 5" id="KW-0963">Cytoplasm</keyword>
<evidence type="ECO:0000256" key="3">
    <source>
        <dbReference type="ARBA" id="ARBA00022596"/>
    </source>
</evidence>
<keyword evidence="4 5" id="KW-0143">Chaperone</keyword>
<sequence>MRMIQQILGSRLDTGLAERLHHLDHHGAVDILKVDGADIARRRLRAVTVRGEEIALALPRDQALFDGAVLVLEDDRAIVVRVGAERWLRLEPKSPADALELGYHAGNLHWRVRFAEGALLVALEAPVESYLVRLGALVEEGRVAHAVLDPAMDTGGA</sequence>
<dbReference type="SUPFAM" id="SSF69287">
    <property type="entry name" value="Urease metallochaperone UreE, N-terminal domain"/>
    <property type="match status" value="1"/>
</dbReference>
<dbReference type="InterPro" id="IPR007864">
    <property type="entry name" value="UreE_C_dom"/>
</dbReference>
<dbReference type="GO" id="GO:0006457">
    <property type="term" value="P:protein folding"/>
    <property type="evidence" value="ECO:0007669"/>
    <property type="project" value="InterPro"/>
</dbReference>
<evidence type="ECO:0000313" key="8">
    <source>
        <dbReference type="Proteomes" id="UP000583454"/>
    </source>
</evidence>
<evidence type="ECO:0000259" key="6">
    <source>
        <dbReference type="SMART" id="SM00988"/>
    </source>
</evidence>
<dbReference type="Pfam" id="PF02814">
    <property type="entry name" value="UreE_N"/>
    <property type="match status" value="1"/>
</dbReference>
<evidence type="ECO:0000256" key="5">
    <source>
        <dbReference type="HAMAP-Rule" id="MF_00822"/>
    </source>
</evidence>
<feature type="domain" description="UreE urease accessory N-terminal" evidence="6">
    <location>
        <begin position="16"/>
        <end position="78"/>
    </location>
</feature>
<dbReference type="SUPFAM" id="SSF69737">
    <property type="entry name" value="Urease metallochaperone UreE, C-terminal domain"/>
    <property type="match status" value="1"/>
</dbReference>
<keyword evidence="8" id="KW-1185">Reference proteome</keyword>
<dbReference type="AlphaFoldDB" id="A0A840ZH37"/>
<comment type="function">
    <text evidence="5">Involved in urease metallocenter assembly. Binds nickel. Probably functions as a nickel donor during metallocenter assembly.</text>
</comment>
<comment type="caution">
    <text evidence="7">The sequence shown here is derived from an EMBL/GenBank/DDBJ whole genome shotgun (WGS) entry which is preliminary data.</text>
</comment>
<comment type="subcellular location">
    <subcellularLocation>
        <location evidence="1 5">Cytoplasm</location>
    </subcellularLocation>
</comment>
<accession>A0A840ZH37</accession>
<dbReference type="NCBIfam" id="NF009752">
    <property type="entry name" value="PRK13261.1-2"/>
    <property type="match status" value="1"/>
</dbReference>
<evidence type="ECO:0000256" key="4">
    <source>
        <dbReference type="ARBA" id="ARBA00023186"/>
    </source>
</evidence>
<dbReference type="Proteomes" id="UP000583454">
    <property type="component" value="Unassembled WGS sequence"/>
</dbReference>
<dbReference type="Pfam" id="PF05194">
    <property type="entry name" value="UreE_C"/>
    <property type="match status" value="1"/>
</dbReference>
<dbReference type="EMBL" id="JACHOP010000003">
    <property type="protein sequence ID" value="MBB5756321.1"/>
    <property type="molecule type" value="Genomic_DNA"/>
</dbReference>
<dbReference type="GO" id="GO:0065003">
    <property type="term" value="P:protein-containing complex assembly"/>
    <property type="evidence" value="ECO:0007669"/>
    <property type="project" value="InterPro"/>
</dbReference>
<dbReference type="GO" id="GO:0016151">
    <property type="term" value="F:nickel cation binding"/>
    <property type="evidence" value="ECO:0007669"/>
    <property type="project" value="UniProtKB-UniRule"/>
</dbReference>
<keyword evidence="3 5" id="KW-0533">Nickel</keyword>
<organism evidence="7 8">
    <name type="scientific">Methylorubrum rhodinum</name>
    <dbReference type="NCBI Taxonomy" id="29428"/>
    <lineage>
        <taxon>Bacteria</taxon>
        <taxon>Pseudomonadati</taxon>
        <taxon>Pseudomonadota</taxon>
        <taxon>Alphaproteobacteria</taxon>
        <taxon>Hyphomicrobiales</taxon>
        <taxon>Methylobacteriaceae</taxon>
        <taxon>Methylorubrum</taxon>
    </lineage>
</organism>
<dbReference type="GO" id="GO:0019627">
    <property type="term" value="P:urea metabolic process"/>
    <property type="evidence" value="ECO:0007669"/>
    <property type="project" value="InterPro"/>
</dbReference>